<organism evidence="2 3">
    <name type="scientific">Oikopleura dioica</name>
    <name type="common">Tunicate</name>
    <dbReference type="NCBI Taxonomy" id="34765"/>
    <lineage>
        <taxon>Eukaryota</taxon>
        <taxon>Metazoa</taxon>
        <taxon>Chordata</taxon>
        <taxon>Tunicata</taxon>
        <taxon>Appendicularia</taxon>
        <taxon>Copelata</taxon>
        <taxon>Oikopleuridae</taxon>
        <taxon>Oikopleura</taxon>
    </lineage>
</organism>
<keyword evidence="3" id="KW-1185">Reference proteome</keyword>
<feature type="region of interest" description="Disordered" evidence="1">
    <location>
        <begin position="52"/>
        <end position="96"/>
    </location>
</feature>
<dbReference type="EMBL" id="FN653195">
    <property type="protein sequence ID" value="CBY13543.1"/>
    <property type="molecule type" value="Genomic_DNA"/>
</dbReference>
<reference evidence="2 3" key="1">
    <citation type="journal article" date="2010" name="Science">
        <title>Plasticity of animal genome architecture unmasked by rapid evolution of a pelagic tunicate.</title>
        <authorList>
            <person name="Denoeud F."/>
            <person name="Henriet S."/>
            <person name="Mungpakdee S."/>
            <person name="Aury J.M."/>
            <person name="Da Silva C."/>
            <person name="Brinkmann H."/>
            <person name="Mikhaleva J."/>
            <person name="Olsen L.C."/>
            <person name="Jubin C."/>
            <person name="Canestro C."/>
            <person name="Bouquet J.M."/>
            <person name="Danks G."/>
            <person name="Poulain J."/>
            <person name="Campsteijn C."/>
            <person name="Adamski M."/>
            <person name="Cross I."/>
            <person name="Yadetie F."/>
            <person name="Muffato M."/>
            <person name="Louis A."/>
            <person name="Butcher S."/>
            <person name="Tsagkogeorga G."/>
            <person name="Konrad A."/>
            <person name="Singh S."/>
            <person name="Jensen M.F."/>
            <person name="Cong E.H."/>
            <person name="Eikeseth-Otteraa H."/>
            <person name="Noel B."/>
            <person name="Anthouard V."/>
            <person name="Porcel B.M."/>
            <person name="Kachouri-Lafond R."/>
            <person name="Nishino A."/>
            <person name="Ugolini M."/>
            <person name="Chourrout P."/>
            <person name="Nishida H."/>
            <person name="Aasland R."/>
            <person name="Huzurbazar S."/>
            <person name="Westhof E."/>
            <person name="Delsuc F."/>
            <person name="Lehrach H."/>
            <person name="Reinhardt R."/>
            <person name="Weissenbach J."/>
            <person name="Roy S.W."/>
            <person name="Artiguenave F."/>
            <person name="Postlethwait J.H."/>
            <person name="Manak J.R."/>
            <person name="Thompson E.M."/>
            <person name="Jaillon O."/>
            <person name="Du Pasquier L."/>
            <person name="Boudinot P."/>
            <person name="Liberles D.A."/>
            <person name="Volff J.N."/>
            <person name="Philippe H."/>
            <person name="Lenhard B."/>
            <person name="Roest Crollius H."/>
            <person name="Wincker P."/>
            <person name="Chourrout D."/>
        </authorList>
    </citation>
    <scope>NUCLEOTIDE SEQUENCE [LARGE SCALE GENOMIC DNA]</scope>
</reference>
<feature type="compositionally biased region" description="Polar residues" evidence="1">
    <location>
        <begin position="72"/>
        <end position="90"/>
    </location>
</feature>
<name>E4XUZ6_OIKDI</name>
<evidence type="ECO:0000256" key="1">
    <source>
        <dbReference type="SAM" id="MobiDB-lite"/>
    </source>
</evidence>
<evidence type="ECO:0000313" key="3">
    <source>
        <dbReference type="Proteomes" id="UP000001307"/>
    </source>
</evidence>
<gene>
    <name evidence="2" type="ORF">GSOID_T00005320001</name>
</gene>
<accession>E4XUZ6</accession>
<protein>
    <submittedName>
        <fullName evidence="2">Uncharacterized protein</fullName>
    </submittedName>
</protein>
<evidence type="ECO:0000313" key="2">
    <source>
        <dbReference type="EMBL" id="CBY13543.1"/>
    </source>
</evidence>
<dbReference type="Proteomes" id="UP000001307">
    <property type="component" value="Unassembled WGS sequence"/>
</dbReference>
<proteinExistence type="predicted"/>
<dbReference type="InParanoid" id="E4XUZ6"/>
<sequence>MIKKDEPEVDTSKIIDEDGDPKLVNAMKNELAVLREKNRILEQKYKTNRRISPRVQIKAGKTIEPPDMAPESTYTSSYSQNPTPSSNAQLSVLRHE</sequence>
<dbReference type="AlphaFoldDB" id="E4XUZ6"/>